<gene>
    <name evidence="2" type="ORF">CLV58_11974</name>
</gene>
<name>A0A2T0SKJ2_9BACT</name>
<dbReference type="InterPro" id="IPR013783">
    <property type="entry name" value="Ig-like_fold"/>
</dbReference>
<dbReference type="PANTHER" id="PTHR37833:SF1">
    <property type="entry name" value="SIGNAL PEPTIDE PROTEIN"/>
    <property type="match status" value="1"/>
</dbReference>
<keyword evidence="1" id="KW-0732">Signal</keyword>
<dbReference type="RefSeq" id="WP_106139585.1">
    <property type="nucleotide sequence ID" value="NZ_PVTE01000019.1"/>
</dbReference>
<dbReference type="Pfam" id="PF07610">
    <property type="entry name" value="DUF1573"/>
    <property type="match status" value="1"/>
</dbReference>
<evidence type="ECO:0000256" key="1">
    <source>
        <dbReference type="SAM" id="SignalP"/>
    </source>
</evidence>
<organism evidence="2 3">
    <name type="scientific">Spirosoma oryzae</name>
    <dbReference type="NCBI Taxonomy" id="1469603"/>
    <lineage>
        <taxon>Bacteria</taxon>
        <taxon>Pseudomonadati</taxon>
        <taxon>Bacteroidota</taxon>
        <taxon>Cytophagia</taxon>
        <taxon>Cytophagales</taxon>
        <taxon>Cytophagaceae</taxon>
        <taxon>Spirosoma</taxon>
    </lineage>
</organism>
<evidence type="ECO:0000313" key="2">
    <source>
        <dbReference type="EMBL" id="PRY33924.1"/>
    </source>
</evidence>
<dbReference type="PANTHER" id="PTHR37833">
    <property type="entry name" value="LIPOPROTEIN-RELATED"/>
    <property type="match status" value="1"/>
</dbReference>
<feature type="signal peptide" evidence="1">
    <location>
        <begin position="1"/>
        <end position="20"/>
    </location>
</feature>
<comment type="caution">
    <text evidence="2">The sequence shown here is derived from an EMBL/GenBank/DDBJ whole genome shotgun (WGS) entry which is preliminary data.</text>
</comment>
<dbReference type="InterPro" id="IPR011467">
    <property type="entry name" value="DUF1573"/>
</dbReference>
<dbReference type="AlphaFoldDB" id="A0A2T0SKJ2"/>
<dbReference type="Gene3D" id="2.60.40.10">
    <property type="entry name" value="Immunoglobulins"/>
    <property type="match status" value="1"/>
</dbReference>
<reference evidence="2 3" key="1">
    <citation type="submission" date="2018-03" db="EMBL/GenBank/DDBJ databases">
        <title>Genomic Encyclopedia of Archaeal and Bacterial Type Strains, Phase II (KMG-II): from individual species to whole genera.</title>
        <authorList>
            <person name="Goeker M."/>
        </authorList>
    </citation>
    <scope>NUCLEOTIDE SEQUENCE [LARGE SCALE GENOMIC DNA]</scope>
    <source>
        <strain evidence="2 3">DSM 28354</strain>
    </source>
</reference>
<protein>
    <submittedName>
        <fullName evidence="2">Uncharacterized protein DUF1573</fullName>
    </submittedName>
</protein>
<feature type="chain" id="PRO_5015568880" evidence="1">
    <location>
        <begin position="21"/>
        <end position="130"/>
    </location>
</feature>
<dbReference type="OrthoDB" id="826619at2"/>
<dbReference type="EMBL" id="PVTE01000019">
    <property type="protein sequence ID" value="PRY33924.1"/>
    <property type="molecule type" value="Genomic_DNA"/>
</dbReference>
<evidence type="ECO:0000313" key="3">
    <source>
        <dbReference type="Proteomes" id="UP000238375"/>
    </source>
</evidence>
<keyword evidence="3" id="KW-1185">Reference proteome</keyword>
<sequence>MKRILLVALPCVLLLSVAMTHTTALFNWSKTSHDFGRIAQNKPVTARFAFVNKGELPLIISSAKGSCGCTGVDYPKAAVLPGQSGEITATFNAGVAGAFSKSVTVESNAETGVQMLSIKGEVVAEPVVAH</sequence>
<dbReference type="Proteomes" id="UP000238375">
    <property type="component" value="Unassembled WGS sequence"/>
</dbReference>
<accession>A0A2T0SKJ2</accession>
<proteinExistence type="predicted"/>